<dbReference type="PANTHER" id="PTHR11705:SF143">
    <property type="entry name" value="SLL0236 PROTEIN"/>
    <property type="match status" value="1"/>
</dbReference>
<comment type="caution">
    <text evidence="7">Lacks conserved residue(s) required for the propagation of feature annotation.</text>
</comment>
<evidence type="ECO:0000313" key="10">
    <source>
        <dbReference type="Proteomes" id="UP000183945"/>
    </source>
</evidence>
<dbReference type="GO" id="GO:0006508">
    <property type="term" value="P:proteolysis"/>
    <property type="evidence" value="ECO:0007669"/>
    <property type="project" value="UniProtKB-KW"/>
</dbReference>
<keyword evidence="6" id="KW-0482">Metalloprotease</keyword>
<dbReference type="InterPro" id="IPR000834">
    <property type="entry name" value="Peptidase_M14"/>
</dbReference>
<evidence type="ECO:0000256" key="4">
    <source>
        <dbReference type="ARBA" id="ARBA00022801"/>
    </source>
</evidence>
<accession>A0A1M5CPY7</accession>
<dbReference type="AlphaFoldDB" id="A0A1M5CPY7"/>
<gene>
    <name evidence="9" type="ORF">SAMN05444483_101616</name>
</gene>
<keyword evidence="3" id="KW-0645">Protease</keyword>
<dbReference type="STRING" id="1073325.SAMN05444483_101616"/>
<keyword evidence="4" id="KW-0378">Hydrolase</keyword>
<evidence type="ECO:0000313" key="9">
    <source>
        <dbReference type="EMBL" id="SHF56743.1"/>
    </source>
</evidence>
<feature type="domain" description="Peptidase M14" evidence="8">
    <location>
        <begin position="19"/>
        <end position="283"/>
    </location>
</feature>
<dbReference type="PANTHER" id="PTHR11705">
    <property type="entry name" value="PROTEASE FAMILY M14 CARBOXYPEPTIDASE A,B"/>
    <property type="match status" value="1"/>
</dbReference>
<comment type="cofactor">
    <cofactor evidence="1">
        <name>Zn(2+)</name>
        <dbReference type="ChEBI" id="CHEBI:29105"/>
    </cofactor>
</comment>
<proteinExistence type="inferred from homology"/>
<organism evidence="9 10">
    <name type="scientific">Salegentibacter echinorum</name>
    <dbReference type="NCBI Taxonomy" id="1073325"/>
    <lineage>
        <taxon>Bacteria</taxon>
        <taxon>Pseudomonadati</taxon>
        <taxon>Bacteroidota</taxon>
        <taxon>Flavobacteriia</taxon>
        <taxon>Flavobacteriales</taxon>
        <taxon>Flavobacteriaceae</taxon>
        <taxon>Salegentibacter</taxon>
    </lineage>
</organism>
<evidence type="ECO:0000256" key="2">
    <source>
        <dbReference type="ARBA" id="ARBA00005988"/>
    </source>
</evidence>
<evidence type="ECO:0000256" key="6">
    <source>
        <dbReference type="ARBA" id="ARBA00023049"/>
    </source>
</evidence>
<dbReference type="SMART" id="SM00631">
    <property type="entry name" value="Zn_pept"/>
    <property type="match status" value="1"/>
</dbReference>
<evidence type="ECO:0000259" key="8">
    <source>
        <dbReference type="PROSITE" id="PS52035"/>
    </source>
</evidence>
<evidence type="ECO:0000256" key="3">
    <source>
        <dbReference type="ARBA" id="ARBA00022670"/>
    </source>
</evidence>
<comment type="similarity">
    <text evidence="2 7">Belongs to the peptidase M14 family.</text>
</comment>
<dbReference type="SUPFAM" id="SSF53187">
    <property type="entry name" value="Zn-dependent exopeptidases"/>
    <property type="match status" value="1"/>
</dbReference>
<dbReference type="GO" id="GO:0004181">
    <property type="term" value="F:metallocarboxypeptidase activity"/>
    <property type="evidence" value="ECO:0007669"/>
    <property type="project" value="InterPro"/>
</dbReference>
<dbReference type="Proteomes" id="UP000183945">
    <property type="component" value="Unassembled WGS sequence"/>
</dbReference>
<reference evidence="10" key="1">
    <citation type="submission" date="2016-11" db="EMBL/GenBank/DDBJ databases">
        <authorList>
            <person name="Varghese N."/>
            <person name="Submissions S."/>
        </authorList>
    </citation>
    <scope>NUCLEOTIDE SEQUENCE [LARGE SCALE GENOMIC DNA]</scope>
    <source>
        <strain evidence="10">DSM 24579</strain>
    </source>
</reference>
<protein>
    <submittedName>
        <fullName evidence="9">Zinc carboxypeptidase</fullName>
    </submittedName>
</protein>
<dbReference type="PROSITE" id="PS52035">
    <property type="entry name" value="PEPTIDASE_M14"/>
    <property type="match status" value="1"/>
</dbReference>
<keyword evidence="5" id="KW-0862">Zinc</keyword>
<dbReference type="EMBL" id="FQVT01000001">
    <property type="protein sequence ID" value="SHF56743.1"/>
    <property type="molecule type" value="Genomic_DNA"/>
</dbReference>
<dbReference type="Pfam" id="PF00246">
    <property type="entry name" value="Peptidase_M14"/>
    <property type="match status" value="1"/>
</dbReference>
<keyword evidence="9" id="KW-0121">Carboxypeptidase</keyword>
<evidence type="ECO:0000256" key="1">
    <source>
        <dbReference type="ARBA" id="ARBA00001947"/>
    </source>
</evidence>
<evidence type="ECO:0000256" key="5">
    <source>
        <dbReference type="ARBA" id="ARBA00022833"/>
    </source>
</evidence>
<name>A0A1M5CPY7_SALEC</name>
<sequence>MFTFVNMEKTHLFRQLLEDYSKLKEERLSGRYTQQKDIEPLLKDLRTTFKIKQIGSSVLGKPIHSITLGKGTVKILAWSQMHGNESTTTKAVFDFLKYFQENSEDILIKKILEKCELCIIPMLNPDGASAYTRVNANKVDLNRDAKELKEIESRILRENFKDFKPDFCLNLHDQRTIFSAGEQKEPAVLSFLTPSMDENREIYPSRVTSMQLIAGIAKDLNELLSNRIGRYDDAFNINCTGDSFQSTKTPTILFEAGHFPNDYEREETRKYVFLALLSVLRGVACKNYNNLDYKAYFEIPENKKLFYDVVYRNAKTEDGIRDVAIQFQEKIVAEKFVLVPKIEKIAPEIKEFGHKEIECGEKKVEINGKPDLTENVIVNKITLNSKLLALIS</sequence>
<dbReference type="Gene3D" id="3.40.630.10">
    <property type="entry name" value="Zn peptidases"/>
    <property type="match status" value="1"/>
</dbReference>
<keyword evidence="10" id="KW-1185">Reference proteome</keyword>
<dbReference type="GO" id="GO:0008270">
    <property type="term" value="F:zinc ion binding"/>
    <property type="evidence" value="ECO:0007669"/>
    <property type="project" value="InterPro"/>
</dbReference>
<dbReference type="GO" id="GO:0005615">
    <property type="term" value="C:extracellular space"/>
    <property type="evidence" value="ECO:0007669"/>
    <property type="project" value="TreeGrafter"/>
</dbReference>
<evidence type="ECO:0000256" key="7">
    <source>
        <dbReference type="PROSITE-ProRule" id="PRU01379"/>
    </source>
</evidence>